<evidence type="ECO:0000313" key="2">
    <source>
        <dbReference type="Proteomes" id="UP000652761"/>
    </source>
</evidence>
<accession>A0A843TN55</accession>
<organism evidence="1 2">
    <name type="scientific">Colocasia esculenta</name>
    <name type="common">Wild taro</name>
    <name type="synonym">Arum esculentum</name>
    <dbReference type="NCBI Taxonomy" id="4460"/>
    <lineage>
        <taxon>Eukaryota</taxon>
        <taxon>Viridiplantae</taxon>
        <taxon>Streptophyta</taxon>
        <taxon>Embryophyta</taxon>
        <taxon>Tracheophyta</taxon>
        <taxon>Spermatophyta</taxon>
        <taxon>Magnoliopsida</taxon>
        <taxon>Liliopsida</taxon>
        <taxon>Araceae</taxon>
        <taxon>Aroideae</taxon>
        <taxon>Colocasieae</taxon>
        <taxon>Colocasia</taxon>
    </lineage>
</organism>
<evidence type="ECO:0000313" key="1">
    <source>
        <dbReference type="EMBL" id="MQL73872.1"/>
    </source>
</evidence>
<dbReference type="EMBL" id="NMUH01000181">
    <property type="protein sequence ID" value="MQL73872.1"/>
    <property type="molecule type" value="Genomic_DNA"/>
</dbReference>
<protein>
    <submittedName>
        <fullName evidence="1">Uncharacterized protein</fullName>
    </submittedName>
</protein>
<dbReference type="AlphaFoldDB" id="A0A843TN55"/>
<dbReference type="Proteomes" id="UP000652761">
    <property type="component" value="Unassembled WGS sequence"/>
</dbReference>
<proteinExistence type="predicted"/>
<sequence length="97" mass="11273">MTSMCKLLKERKESEGKWSCSWINTWGAVNEYSMKNGLKAVMHRLKKPDIQLRRQHHWDCCWVSVLFWKKNDPIAMATPVTAIGTMIRHRNAASCPV</sequence>
<reference evidence="1" key="1">
    <citation type="submission" date="2017-07" db="EMBL/GenBank/DDBJ databases">
        <title>Taro Niue Genome Assembly and Annotation.</title>
        <authorList>
            <person name="Atibalentja N."/>
            <person name="Keating K."/>
            <person name="Fields C.J."/>
        </authorList>
    </citation>
    <scope>NUCLEOTIDE SEQUENCE</scope>
    <source>
        <strain evidence="1">Niue_2</strain>
        <tissue evidence="1">Leaf</tissue>
    </source>
</reference>
<comment type="caution">
    <text evidence="1">The sequence shown here is derived from an EMBL/GenBank/DDBJ whole genome shotgun (WGS) entry which is preliminary data.</text>
</comment>
<gene>
    <name evidence="1" type="ORF">Taro_006209</name>
</gene>
<keyword evidence="2" id="KW-1185">Reference proteome</keyword>
<name>A0A843TN55_COLES</name>